<gene>
    <name evidence="2" type="ORF">KSP39_PZI001661</name>
</gene>
<dbReference type="EMBL" id="JBBWWQ010000002">
    <property type="protein sequence ID" value="KAK8953981.1"/>
    <property type="molecule type" value="Genomic_DNA"/>
</dbReference>
<dbReference type="Proteomes" id="UP001418222">
    <property type="component" value="Unassembled WGS sequence"/>
</dbReference>
<reference evidence="2 3" key="1">
    <citation type="journal article" date="2022" name="Nat. Plants">
        <title>Genomes of leafy and leafless Platanthera orchids illuminate the evolution of mycoheterotrophy.</title>
        <authorList>
            <person name="Li M.H."/>
            <person name="Liu K.W."/>
            <person name="Li Z."/>
            <person name="Lu H.C."/>
            <person name="Ye Q.L."/>
            <person name="Zhang D."/>
            <person name="Wang J.Y."/>
            <person name="Li Y.F."/>
            <person name="Zhong Z.M."/>
            <person name="Liu X."/>
            <person name="Yu X."/>
            <person name="Liu D.K."/>
            <person name="Tu X.D."/>
            <person name="Liu B."/>
            <person name="Hao Y."/>
            <person name="Liao X.Y."/>
            <person name="Jiang Y.T."/>
            <person name="Sun W.H."/>
            <person name="Chen J."/>
            <person name="Chen Y.Q."/>
            <person name="Ai Y."/>
            <person name="Zhai J.W."/>
            <person name="Wu S.S."/>
            <person name="Zhou Z."/>
            <person name="Hsiao Y.Y."/>
            <person name="Wu W.L."/>
            <person name="Chen Y.Y."/>
            <person name="Lin Y.F."/>
            <person name="Hsu J.L."/>
            <person name="Li C.Y."/>
            <person name="Wang Z.W."/>
            <person name="Zhao X."/>
            <person name="Zhong W.Y."/>
            <person name="Ma X.K."/>
            <person name="Ma L."/>
            <person name="Huang J."/>
            <person name="Chen G.Z."/>
            <person name="Huang M.Z."/>
            <person name="Huang L."/>
            <person name="Peng D.H."/>
            <person name="Luo Y.B."/>
            <person name="Zou S.Q."/>
            <person name="Chen S.P."/>
            <person name="Lan S."/>
            <person name="Tsai W.C."/>
            <person name="Van de Peer Y."/>
            <person name="Liu Z.J."/>
        </authorList>
    </citation>
    <scope>NUCLEOTIDE SEQUENCE [LARGE SCALE GENOMIC DNA]</scope>
    <source>
        <strain evidence="2">Lor287</strain>
    </source>
</reference>
<organism evidence="2 3">
    <name type="scientific">Platanthera zijinensis</name>
    <dbReference type="NCBI Taxonomy" id="2320716"/>
    <lineage>
        <taxon>Eukaryota</taxon>
        <taxon>Viridiplantae</taxon>
        <taxon>Streptophyta</taxon>
        <taxon>Embryophyta</taxon>
        <taxon>Tracheophyta</taxon>
        <taxon>Spermatophyta</taxon>
        <taxon>Magnoliopsida</taxon>
        <taxon>Liliopsida</taxon>
        <taxon>Asparagales</taxon>
        <taxon>Orchidaceae</taxon>
        <taxon>Orchidoideae</taxon>
        <taxon>Orchideae</taxon>
        <taxon>Orchidinae</taxon>
        <taxon>Platanthera</taxon>
    </lineage>
</organism>
<keyword evidence="3" id="KW-1185">Reference proteome</keyword>
<name>A0AAP0GDS3_9ASPA</name>
<evidence type="ECO:0000313" key="2">
    <source>
        <dbReference type="EMBL" id="KAK8953981.1"/>
    </source>
</evidence>
<evidence type="ECO:0000313" key="3">
    <source>
        <dbReference type="Proteomes" id="UP001418222"/>
    </source>
</evidence>
<protein>
    <submittedName>
        <fullName evidence="2">Uncharacterized protein</fullName>
    </submittedName>
</protein>
<feature type="compositionally biased region" description="Polar residues" evidence="1">
    <location>
        <begin position="1"/>
        <end position="20"/>
    </location>
</feature>
<accession>A0AAP0GDS3</accession>
<dbReference type="AlphaFoldDB" id="A0AAP0GDS3"/>
<proteinExistence type="predicted"/>
<comment type="caution">
    <text evidence="2">The sequence shown here is derived from an EMBL/GenBank/DDBJ whole genome shotgun (WGS) entry which is preliminary data.</text>
</comment>
<evidence type="ECO:0000256" key="1">
    <source>
        <dbReference type="SAM" id="MobiDB-lite"/>
    </source>
</evidence>
<dbReference type="PANTHER" id="PTHR34130:SF5">
    <property type="entry name" value="OS08G0243800 PROTEIN"/>
    <property type="match status" value="1"/>
</dbReference>
<feature type="compositionally biased region" description="Pro residues" evidence="1">
    <location>
        <begin position="52"/>
        <end position="70"/>
    </location>
</feature>
<feature type="region of interest" description="Disordered" evidence="1">
    <location>
        <begin position="1"/>
        <end position="21"/>
    </location>
</feature>
<sequence>MESFSKINESNGSLSPSTKDFSFRLPPAVEGIVHDAKLFHHAGLLPSKPAMRRPPPTAAVPPIPKVPPLSPRQVESLCSNVPGRRRGSEGHACAYERLRRASSDSTTTSEAAARKRPRRLLCVLGVARFPAEMEMKDMKSRQRRLGPLEFMADRVRPRIPWFILHSLSCRAAECTAVSPLPAASGRPHVISASPLCTGRFPDKGSV</sequence>
<feature type="region of interest" description="Disordered" evidence="1">
    <location>
        <begin position="46"/>
        <end position="91"/>
    </location>
</feature>
<dbReference type="PANTHER" id="PTHR34130">
    <property type="entry name" value="OS08G0243800 PROTEIN"/>
    <property type="match status" value="1"/>
</dbReference>